<feature type="active site" description="Glycyl thioester intermediate" evidence="5">
    <location>
        <position position="1275"/>
    </location>
</feature>
<dbReference type="PANTHER" id="PTHR45700:SF2">
    <property type="entry name" value="UBIQUITIN-PROTEIN LIGASE E3C"/>
    <property type="match status" value="1"/>
</dbReference>
<organism evidence="8 9">
    <name type="scientific">Fistulifera solaris</name>
    <name type="common">Oleaginous diatom</name>
    <dbReference type="NCBI Taxonomy" id="1519565"/>
    <lineage>
        <taxon>Eukaryota</taxon>
        <taxon>Sar</taxon>
        <taxon>Stramenopiles</taxon>
        <taxon>Ochrophyta</taxon>
        <taxon>Bacillariophyta</taxon>
        <taxon>Bacillariophyceae</taxon>
        <taxon>Bacillariophycidae</taxon>
        <taxon>Naviculales</taxon>
        <taxon>Naviculaceae</taxon>
        <taxon>Fistulifera</taxon>
    </lineage>
</organism>
<evidence type="ECO:0000256" key="3">
    <source>
        <dbReference type="ARBA" id="ARBA00022679"/>
    </source>
</evidence>
<dbReference type="Gene3D" id="3.30.2160.10">
    <property type="entry name" value="Hect, E3 ligase catalytic domain"/>
    <property type="match status" value="1"/>
</dbReference>
<evidence type="ECO:0000259" key="7">
    <source>
        <dbReference type="PROSITE" id="PS50237"/>
    </source>
</evidence>
<proteinExistence type="predicted"/>
<keyword evidence="9" id="KW-1185">Reference proteome</keyword>
<protein>
    <recommendedName>
        <fullName evidence="2">HECT-type E3 ubiquitin transferase</fullName>
        <ecNumber evidence="2">2.3.2.26</ecNumber>
    </recommendedName>
</protein>
<dbReference type="FunFam" id="3.30.2160.10:FF:000002">
    <property type="entry name" value="Putative Ubiquitin-protein ligase E3C"/>
    <property type="match status" value="1"/>
</dbReference>
<dbReference type="SMART" id="SM00119">
    <property type="entry name" value="HECTc"/>
    <property type="match status" value="1"/>
</dbReference>
<accession>A0A1Z5JJN8</accession>
<reference evidence="8 9" key="1">
    <citation type="journal article" date="2015" name="Plant Cell">
        <title>Oil accumulation by the oleaginous diatom Fistulifera solaris as revealed by the genome and transcriptome.</title>
        <authorList>
            <person name="Tanaka T."/>
            <person name="Maeda Y."/>
            <person name="Veluchamy A."/>
            <person name="Tanaka M."/>
            <person name="Abida H."/>
            <person name="Marechal E."/>
            <person name="Bowler C."/>
            <person name="Muto M."/>
            <person name="Sunaga Y."/>
            <person name="Tanaka M."/>
            <person name="Yoshino T."/>
            <person name="Taniguchi T."/>
            <person name="Fukuda Y."/>
            <person name="Nemoto M."/>
            <person name="Matsumoto M."/>
            <person name="Wong P.S."/>
            <person name="Aburatani S."/>
            <person name="Fujibuchi W."/>
        </authorList>
    </citation>
    <scope>NUCLEOTIDE SEQUENCE [LARGE SCALE GENOMIC DNA]</scope>
    <source>
        <strain evidence="8 9">JPCC DA0580</strain>
    </source>
</reference>
<name>A0A1Z5JJN8_FISSO</name>
<evidence type="ECO:0000256" key="5">
    <source>
        <dbReference type="PROSITE-ProRule" id="PRU00104"/>
    </source>
</evidence>
<evidence type="ECO:0000256" key="1">
    <source>
        <dbReference type="ARBA" id="ARBA00000885"/>
    </source>
</evidence>
<dbReference type="CDD" id="cd00078">
    <property type="entry name" value="HECTc"/>
    <property type="match status" value="1"/>
</dbReference>
<dbReference type="PANTHER" id="PTHR45700">
    <property type="entry name" value="UBIQUITIN-PROTEIN LIGASE E3C"/>
    <property type="match status" value="1"/>
</dbReference>
<keyword evidence="8" id="KW-0012">Acyltransferase</keyword>
<sequence>MFADELAGNSSRKRAEENKARRLRLKAQQQRKATSEKNVSSTPVLVADEAVPLAEPSSIKPCLSSLSTEHTTSAVAKNVSSTPAAPKTITSSAQLSAVEKAEQQRQIRAETTKKVQASIVIQTFYRRYNCNVDLRKHHVELLSKRTQDISTIREMLLQTKNIRYVPPPATATAMVRQLLFLTTRVIYDNKTKMRVRVKRIDSFRHLDLLASLVNNVLLPGMSSVDEKVNPMLSWLATQEGRTRLQHLLRVVMVAISSKKTNGNVLDSLLHFLQSVLGLSKDTSAPKQVQDYCCSLLFPNNLPFYDSSPSDDPPYAFENSDLAMISIVRYFLLFISAGPDPIPPDAMNARESCIPEASREQGGELFLIVLHAVNRAPMSNRRGLQSQMVTMLMTLPLFTWKVSSAALNVLIHTNDASTRTPMVELIESFMEHRSNDLSQGYVNAVLTTQDLVLTRCPATPAQCLLANVVQLGRICPTTSGIDTDLFDFKSTAILFSMISTLVEAIPVGTFTARESCVEWIDDGHGVHKPVVLSPVVIEQCKALLVDSHVRRMFTIAIDTEILKTNEVLQKKDEKDLKLEDEMMKEGATSAAALAAREARIDRSKSFWNSSKWARKLTKGVANLLVKDGDAGAKETIFTDKMSTSGLKNISSESRRYAEGSHTKYTRDLLFCLTRTYAIVIARWGGGGKNDIVQRKQLDRAKGEQDVATTSVEPCVISLLNTLCFGTSLLKVLWAITQSDSQTVAELHSVIDPDKGRVPIRMLQIKPAISSDSRCDGWTLLFMFVSLLGHVLIVTDDVELYDMDKPLPIHQIRRCIQLLKKLLYRACCLDDLSVAQNSTFFGLALITASSKAMKDLYDRSSRRPLCTPKLWIVSDLMESEIRSCKRHGDFSSLLNLPVLRICPFLVSFKRRLKLFECIITTSRIEIQGVNDVNPFNTNPLKKGIPVRITRGRILEDGLATMNNLGSNMRQRIVVNYYNEAGVRETGVDAGGLFKEFWTDLCAIAFDPNYALFRVTDGAGDCMYPNPSSAAAHGSDHITLFEFLGRILGKALFEGITIHPRFAHFFLSFLRGDYNYLHMLPDLSTVDPQLYNNLMFLKTYDGDARDLCLSFTVTTDDFGGTKEIPLVPKGDSLEVTNANKLRYIGLVAKYYVVDRVKEQSEAFTRGLWEVIDRSWLRIFNEPELQVLISGASDGKLDVEDMKANTRYVGGFTGLDRTVARFWNVVARFDSKQQADLLRFVTSCERPPPLGFGSMNPPFTIQRVGILRDGDKLPTASTCFNILKLPTYSSEKVLRDRLLLAIQSGAGFELA</sequence>
<dbReference type="Gene3D" id="3.90.1750.10">
    <property type="entry name" value="Hect, E3 ligase catalytic domains"/>
    <property type="match status" value="1"/>
</dbReference>
<dbReference type="EC" id="2.3.2.26" evidence="2"/>
<evidence type="ECO:0000313" key="8">
    <source>
        <dbReference type="EMBL" id="GAX14225.1"/>
    </source>
</evidence>
<dbReference type="GO" id="GO:0016874">
    <property type="term" value="F:ligase activity"/>
    <property type="evidence" value="ECO:0007669"/>
    <property type="project" value="UniProtKB-KW"/>
</dbReference>
<dbReference type="SUPFAM" id="SSF56204">
    <property type="entry name" value="Hect, E3 ligase catalytic domain"/>
    <property type="match status" value="1"/>
</dbReference>
<feature type="region of interest" description="Disordered" evidence="6">
    <location>
        <begin position="1"/>
        <end position="41"/>
    </location>
</feature>
<feature type="domain" description="HECT" evidence="7">
    <location>
        <begin position="962"/>
        <end position="1307"/>
    </location>
</feature>
<evidence type="ECO:0000256" key="4">
    <source>
        <dbReference type="ARBA" id="ARBA00022786"/>
    </source>
</evidence>
<evidence type="ECO:0000256" key="2">
    <source>
        <dbReference type="ARBA" id="ARBA00012485"/>
    </source>
</evidence>
<keyword evidence="3 8" id="KW-0808">Transferase</keyword>
<dbReference type="PROSITE" id="PS50237">
    <property type="entry name" value="HECT"/>
    <property type="match status" value="1"/>
</dbReference>
<dbReference type="FunFam" id="3.30.2410.10:FF:000003">
    <property type="entry name" value="probable E3 ubiquitin-protein ligase HERC4 isoform X1"/>
    <property type="match status" value="1"/>
</dbReference>
<dbReference type="GO" id="GO:0006511">
    <property type="term" value="P:ubiquitin-dependent protein catabolic process"/>
    <property type="evidence" value="ECO:0007669"/>
    <property type="project" value="TreeGrafter"/>
</dbReference>
<dbReference type="InterPro" id="IPR000569">
    <property type="entry name" value="HECT_dom"/>
</dbReference>
<dbReference type="OrthoDB" id="8068875at2759"/>
<dbReference type="Pfam" id="PF00632">
    <property type="entry name" value="HECT"/>
    <property type="match status" value="1"/>
</dbReference>
<gene>
    <name evidence="8" type="ORF">FisN_1Hh416</name>
</gene>
<dbReference type="GO" id="GO:0061630">
    <property type="term" value="F:ubiquitin protein ligase activity"/>
    <property type="evidence" value="ECO:0007669"/>
    <property type="project" value="UniProtKB-EC"/>
</dbReference>
<comment type="caution">
    <text evidence="8">The sequence shown here is derived from an EMBL/GenBank/DDBJ whole genome shotgun (WGS) entry which is preliminary data.</text>
</comment>
<dbReference type="GO" id="GO:0000209">
    <property type="term" value="P:protein polyubiquitination"/>
    <property type="evidence" value="ECO:0007669"/>
    <property type="project" value="InterPro"/>
</dbReference>
<dbReference type="Gene3D" id="3.30.2410.10">
    <property type="entry name" value="Hect, E3 ligase catalytic domain"/>
    <property type="match status" value="1"/>
</dbReference>
<keyword evidence="8" id="KW-0436">Ligase</keyword>
<dbReference type="InterPro" id="IPR044611">
    <property type="entry name" value="E3A/B/C-like"/>
</dbReference>
<dbReference type="InterPro" id="IPR035983">
    <property type="entry name" value="Hect_E3_ubiquitin_ligase"/>
</dbReference>
<evidence type="ECO:0000256" key="6">
    <source>
        <dbReference type="SAM" id="MobiDB-lite"/>
    </source>
</evidence>
<dbReference type="Proteomes" id="UP000198406">
    <property type="component" value="Unassembled WGS sequence"/>
</dbReference>
<comment type="catalytic activity">
    <reaction evidence="1">
        <text>S-ubiquitinyl-[E2 ubiquitin-conjugating enzyme]-L-cysteine + [acceptor protein]-L-lysine = [E2 ubiquitin-conjugating enzyme]-L-cysteine + N(6)-ubiquitinyl-[acceptor protein]-L-lysine.</text>
        <dbReference type="EC" id="2.3.2.26"/>
    </reaction>
</comment>
<dbReference type="EMBL" id="BDSP01000078">
    <property type="protein sequence ID" value="GAX14225.1"/>
    <property type="molecule type" value="Genomic_DNA"/>
</dbReference>
<dbReference type="InParanoid" id="A0A1Z5JJN8"/>
<keyword evidence="4 5" id="KW-0833">Ubl conjugation pathway</keyword>
<evidence type="ECO:0000313" key="9">
    <source>
        <dbReference type="Proteomes" id="UP000198406"/>
    </source>
</evidence>